<keyword evidence="3" id="KW-1185">Reference proteome</keyword>
<dbReference type="AlphaFoldDB" id="A0A1J4NA22"/>
<evidence type="ECO:0000313" key="2">
    <source>
        <dbReference type="EMBL" id="OIJ28342.1"/>
    </source>
</evidence>
<dbReference type="OrthoDB" id="7615426at2"/>
<evidence type="ECO:0000259" key="1">
    <source>
        <dbReference type="Pfam" id="PF00535"/>
    </source>
</evidence>
<dbReference type="SUPFAM" id="SSF53448">
    <property type="entry name" value="Nucleotide-diphospho-sugar transferases"/>
    <property type="match status" value="2"/>
</dbReference>
<dbReference type="EMBL" id="JZDQ02000003">
    <property type="protein sequence ID" value="OIJ28342.1"/>
    <property type="molecule type" value="Genomic_DNA"/>
</dbReference>
<dbReference type="Gene3D" id="3.90.550.10">
    <property type="entry name" value="Spore Coat Polysaccharide Biosynthesis Protein SpsA, Chain A"/>
    <property type="match status" value="2"/>
</dbReference>
<dbReference type="RefSeq" id="WP_045552002.1">
    <property type="nucleotide sequence ID" value="NZ_JZDQ02000003.1"/>
</dbReference>
<dbReference type="STRING" id="1844.UG56_002690"/>
<reference evidence="2" key="1">
    <citation type="submission" date="2016-10" db="EMBL/GenBank/DDBJ databases">
        <title>Draft Genome Sequence of Nocardioides luteus Strain BAFB, an Alkane-Degrading Bacterium Isolated from JP-7 Polluted Soil.</title>
        <authorList>
            <person name="Brown L."/>
            <person name="Ruiz O.N."/>
            <person name="Gunasekera T."/>
        </authorList>
    </citation>
    <scope>NUCLEOTIDE SEQUENCE [LARGE SCALE GENOMIC DNA]</scope>
    <source>
        <strain evidence="2">BAFB</strain>
    </source>
</reference>
<evidence type="ECO:0000313" key="3">
    <source>
        <dbReference type="Proteomes" id="UP000033772"/>
    </source>
</evidence>
<accession>A0A1J4NA22</accession>
<name>A0A1J4NA22_9ACTN</name>
<sequence>MPSPRVSLITAVYNPPADAFEDTIASVLGQSFDDWEWVLSDDRSPAPWVLPRLRELAAQEPRVRIVERPENGGIVAASNSSLAEATGELVALLDHDDVLEPNALEKMVGAYDRFDDLDYAYSDQDLMSDAGELRDAYYKPDWSPERLRHHNYCTHFSVFRRSLVEEVGGFQEGYDGSQDHDLVLRVSERARRIVHVPGALYHWRQVPGSAAADNQAKPYAWDAGVRAVQAHLDRLGIRARASHGVSPGLYRVEREPDLDTPVSVIIPTIGTSAIVWGERRAMVVETVRSVVASTKHRDVEFVIVYDTPTPAPVLAALRAIEGADIKLVEFTEKFSFSAKCNVGAAHARGDVLIFLNDDMEAYSEGVIENLIAPLREPDVGMTGPKLLFEDLRIQHAGLIYGSGTITHAYYRARPEERGNHGELHINRETSALTGACVAMRREVFFEAGGFSERLPVNYNDVDLCLKVRRSLGLRLVWLHDVVLFHFESVSRDNAVHDWEKDFINNRWGNYEHVREGYSNGVR</sequence>
<dbReference type="PANTHER" id="PTHR43179">
    <property type="entry name" value="RHAMNOSYLTRANSFERASE WBBL"/>
    <property type="match status" value="1"/>
</dbReference>
<feature type="domain" description="Glycosyltransferase 2-like" evidence="1">
    <location>
        <begin position="7"/>
        <end position="167"/>
    </location>
</feature>
<dbReference type="InterPro" id="IPR029044">
    <property type="entry name" value="Nucleotide-diphossugar_trans"/>
</dbReference>
<dbReference type="Proteomes" id="UP000033772">
    <property type="component" value="Unassembled WGS sequence"/>
</dbReference>
<dbReference type="CDD" id="cd04184">
    <property type="entry name" value="GT2_RfbC_Mx_like"/>
    <property type="match status" value="1"/>
</dbReference>
<comment type="caution">
    <text evidence="2">The sequence shown here is derived from an EMBL/GenBank/DDBJ whole genome shotgun (WGS) entry which is preliminary data.</text>
</comment>
<dbReference type="Pfam" id="PF00535">
    <property type="entry name" value="Glycos_transf_2"/>
    <property type="match status" value="2"/>
</dbReference>
<protein>
    <submittedName>
        <fullName evidence="2">Glycosyl transferase family 2</fullName>
    </submittedName>
</protein>
<gene>
    <name evidence="2" type="ORF">UG56_002690</name>
</gene>
<dbReference type="InterPro" id="IPR001173">
    <property type="entry name" value="Glyco_trans_2-like"/>
</dbReference>
<dbReference type="PANTHER" id="PTHR43179:SF7">
    <property type="entry name" value="RHAMNOSYLTRANSFERASE WBBL"/>
    <property type="match status" value="1"/>
</dbReference>
<feature type="domain" description="Glycosyltransferase 2-like" evidence="1">
    <location>
        <begin position="264"/>
        <end position="444"/>
    </location>
</feature>
<dbReference type="GO" id="GO:0016757">
    <property type="term" value="F:glycosyltransferase activity"/>
    <property type="evidence" value="ECO:0007669"/>
    <property type="project" value="UniProtKB-KW"/>
</dbReference>
<keyword evidence="2" id="KW-0808">Transferase</keyword>
<organism evidence="2 3">
    <name type="scientific">Nocardioides luteus</name>
    <dbReference type="NCBI Taxonomy" id="1844"/>
    <lineage>
        <taxon>Bacteria</taxon>
        <taxon>Bacillati</taxon>
        <taxon>Actinomycetota</taxon>
        <taxon>Actinomycetes</taxon>
        <taxon>Propionibacteriales</taxon>
        <taxon>Nocardioidaceae</taxon>
        <taxon>Nocardioides</taxon>
    </lineage>
</organism>
<proteinExistence type="predicted"/>